<dbReference type="PANTHER" id="PTHR42791">
    <property type="entry name" value="GNAT FAMILY ACETYLTRANSFERASE"/>
    <property type="match status" value="1"/>
</dbReference>
<proteinExistence type="predicted"/>
<accession>A0A9N9LZS1</accession>
<name>A0A9N9LZS1_9HELO</name>
<evidence type="ECO:0000313" key="3">
    <source>
        <dbReference type="Proteomes" id="UP000701801"/>
    </source>
</evidence>
<evidence type="ECO:0000256" key="1">
    <source>
        <dbReference type="SAM" id="MobiDB-lite"/>
    </source>
</evidence>
<reference evidence="2" key="1">
    <citation type="submission" date="2021-07" db="EMBL/GenBank/DDBJ databases">
        <authorList>
            <person name="Durling M."/>
        </authorList>
    </citation>
    <scope>NUCLEOTIDE SEQUENCE</scope>
</reference>
<evidence type="ECO:0008006" key="4">
    <source>
        <dbReference type="Google" id="ProtNLM"/>
    </source>
</evidence>
<dbReference type="Gene3D" id="3.40.630.30">
    <property type="match status" value="1"/>
</dbReference>
<dbReference type="PANTHER" id="PTHR42791:SF1">
    <property type="entry name" value="N-ACETYLTRANSFERASE DOMAIN-CONTAINING PROTEIN"/>
    <property type="match status" value="1"/>
</dbReference>
<dbReference type="InterPro" id="IPR016181">
    <property type="entry name" value="Acyl_CoA_acyltransferase"/>
</dbReference>
<dbReference type="OrthoDB" id="410198at2759"/>
<keyword evidence="3" id="KW-1185">Reference proteome</keyword>
<dbReference type="InterPro" id="IPR052523">
    <property type="entry name" value="Trichothecene_AcTrans"/>
</dbReference>
<feature type="region of interest" description="Disordered" evidence="1">
    <location>
        <begin position="1"/>
        <end position="24"/>
    </location>
</feature>
<dbReference type="SUPFAM" id="SSF55729">
    <property type="entry name" value="Acyl-CoA N-acyltransferases (Nat)"/>
    <property type="match status" value="1"/>
</dbReference>
<dbReference type="EMBL" id="CAJVRM010000749">
    <property type="protein sequence ID" value="CAG8984079.1"/>
    <property type="molecule type" value="Genomic_DNA"/>
</dbReference>
<gene>
    <name evidence="2" type="ORF">HYALB_00003021</name>
</gene>
<dbReference type="AlphaFoldDB" id="A0A9N9LZS1"/>
<organism evidence="2 3">
    <name type="scientific">Hymenoscyphus albidus</name>
    <dbReference type="NCBI Taxonomy" id="595503"/>
    <lineage>
        <taxon>Eukaryota</taxon>
        <taxon>Fungi</taxon>
        <taxon>Dikarya</taxon>
        <taxon>Ascomycota</taxon>
        <taxon>Pezizomycotina</taxon>
        <taxon>Leotiomycetes</taxon>
        <taxon>Helotiales</taxon>
        <taxon>Helotiaceae</taxon>
        <taxon>Hymenoscyphus</taxon>
    </lineage>
</organism>
<sequence length="248" mass="28004">MTTNNNSNILEKKRSLTPTSTSSSTEEVRTIGISELDGAAKCLAEAFAVDEVARYFVDTPDMVGVKEARKYDVHYKILKYLTAAHCYKGLVTTVGPDYDAVALWLRPGEDMDDWLTFFRSGLWRLYYQLSSEGRTRFFKEFFPLLHATKHAVMGERDDDSYYLVYLGSKRSARGKGYARRLIEDMVGKADTEGRATYLESSAATNLSYYAKYGFVHQFDIALQRAVRPVVLHVMVREPVGKVGEGEGI</sequence>
<evidence type="ECO:0000313" key="2">
    <source>
        <dbReference type="EMBL" id="CAG8984079.1"/>
    </source>
</evidence>
<dbReference type="Proteomes" id="UP000701801">
    <property type="component" value="Unassembled WGS sequence"/>
</dbReference>
<protein>
    <recommendedName>
        <fullName evidence="4">N-acetyltransferase domain-containing protein</fullName>
    </recommendedName>
</protein>
<comment type="caution">
    <text evidence="2">The sequence shown here is derived from an EMBL/GenBank/DDBJ whole genome shotgun (WGS) entry which is preliminary data.</text>
</comment>